<evidence type="ECO:0000313" key="9">
    <source>
        <dbReference type="Proteomes" id="UP000253970"/>
    </source>
</evidence>
<dbReference type="PANTHER" id="PTHR30294:SF29">
    <property type="entry name" value="MULTIDRUG ABC TRANSPORTER PERMEASE YBHS-RELATED"/>
    <property type="match status" value="1"/>
</dbReference>
<sequence length="287" mass="30904">MLAIFSREVKSFFITMTGWVFVAFMLVFIGIYMMIYNLNYGYGNFEYVLSGLTFVYLMAVPLLTMRCFADERRQHTDQLLYALPLSSGKIVMGKYLAMLVVLAVPTVVSCTYPVIISLFGDVYLPTAYASILAFFLLGAALTAVGMFCSSLCESQVTAAVVCFIVLLVDYFISGLSSLVPSGVGPACFVVSVLIALGVVALIVLTKNGVFAVAVGVVAEVALLAVAAFNGSVLEGAVPDVLSGISLFERFSPFVEGVFDLASIAFFLAVTAAFAVLTVHCFEKRRWS</sequence>
<feature type="transmembrane region" description="Helical" evidence="6">
    <location>
        <begin position="127"/>
        <end position="149"/>
    </location>
</feature>
<gene>
    <name evidence="8" type="ORF">C1875_08990</name>
</gene>
<feature type="transmembrane region" description="Helical" evidence="6">
    <location>
        <begin position="95"/>
        <end position="115"/>
    </location>
</feature>
<evidence type="ECO:0000259" key="7">
    <source>
        <dbReference type="Pfam" id="PF12698"/>
    </source>
</evidence>
<keyword evidence="4 6" id="KW-1133">Transmembrane helix</keyword>
<comment type="caution">
    <text evidence="8">The sequence shown here is derived from an EMBL/GenBank/DDBJ whole genome shotgun (WGS) entry which is preliminary data.</text>
</comment>
<evidence type="ECO:0000256" key="5">
    <source>
        <dbReference type="ARBA" id="ARBA00023136"/>
    </source>
</evidence>
<evidence type="ECO:0000256" key="4">
    <source>
        <dbReference type="ARBA" id="ARBA00022989"/>
    </source>
</evidence>
<keyword evidence="2" id="KW-1003">Cell membrane</keyword>
<comment type="subcellular location">
    <subcellularLocation>
        <location evidence="1">Cell membrane</location>
        <topology evidence="1">Multi-pass membrane protein</topology>
    </subcellularLocation>
</comment>
<evidence type="ECO:0000256" key="6">
    <source>
        <dbReference type="SAM" id="Phobius"/>
    </source>
</evidence>
<dbReference type="InterPro" id="IPR013525">
    <property type="entry name" value="ABC2_TM"/>
</dbReference>
<protein>
    <submittedName>
        <fullName evidence="8">ABC transporter</fullName>
    </submittedName>
</protein>
<dbReference type="InterPro" id="IPR051449">
    <property type="entry name" value="ABC-2_transporter_component"/>
</dbReference>
<dbReference type="AlphaFoldDB" id="A0A369MGY9"/>
<feature type="transmembrane region" description="Helical" evidence="6">
    <location>
        <begin position="182"/>
        <end position="204"/>
    </location>
</feature>
<dbReference type="EMBL" id="PPTU01000012">
    <property type="protein sequence ID" value="RDB69772.1"/>
    <property type="molecule type" value="Genomic_DNA"/>
</dbReference>
<feature type="transmembrane region" description="Helical" evidence="6">
    <location>
        <begin position="12"/>
        <end position="35"/>
    </location>
</feature>
<reference evidence="8 9" key="1">
    <citation type="journal article" date="2018" name="Elife">
        <title>Discovery and characterization of a prevalent human gut bacterial enzyme sufficient for the inactivation of a family of plant toxins.</title>
        <authorList>
            <person name="Koppel N."/>
            <person name="Bisanz J.E."/>
            <person name="Pandelia M.E."/>
            <person name="Turnbaugh P.J."/>
            <person name="Balskus E.P."/>
        </authorList>
    </citation>
    <scope>NUCLEOTIDE SEQUENCE [LARGE SCALE GENOMIC DNA]</scope>
    <source>
        <strain evidence="8 9">W1 BHI 6</strain>
    </source>
</reference>
<dbReference type="GO" id="GO:0140359">
    <property type="term" value="F:ABC-type transporter activity"/>
    <property type="evidence" value="ECO:0007669"/>
    <property type="project" value="InterPro"/>
</dbReference>
<dbReference type="PANTHER" id="PTHR30294">
    <property type="entry name" value="MEMBRANE COMPONENT OF ABC TRANSPORTER YHHJ-RELATED"/>
    <property type="match status" value="1"/>
</dbReference>
<evidence type="ECO:0000256" key="3">
    <source>
        <dbReference type="ARBA" id="ARBA00022692"/>
    </source>
</evidence>
<evidence type="ECO:0000313" key="8">
    <source>
        <dbReference type="EMBL" id="RDB69772.1"/>
    </source>
</evidence>
<dbReference type="Proteomes" id="UP000253970">
    <property type="component" value="Unassembled WGS sequence"/>
</dbReference>
<dbReference type="RefSeq" id="WP_114533986.1">
    <property type="nucleotide sequence ID" value="NZ_PPTU01000012.1"/>
</dbReference>
<proteinExistence type="predicted"/>
<accession>A0A369MGY9</accession>
<feature type="transmembrane region" description="Helical" evidence="6">
    <location>
        <begin position="156"/>
        <end position="176"/>
    </location>
</feature>
<feature type="transmembrane region" description="Helical" evidence="6">
    <location>
        <begin position="260"/>
        <end position="281"/>
    </location>
</feature>
<keyword evidence="5 6" id="KW-0472">Membrane</keyword>
<evidence type="ECO:0000256" key="2">
    <source>
        <dbReference type="ARBA" id="ARBA00022475"/>
    </source>
</evidence>
<feature type="domain" description="ABC-2 type transporter transmembrane" evidence="7">
    <location>
        <begin position="42"/>
        <end position="177"/>
    </location>
</feature>
<dbReference type="Pfam" id="PF12698">
    <property type="entry name" value="ABC2_membrane_3"/>
    <property type="match status" value="1"/>
</dbReference>
<feature type="transmembrane region" description="Helical" evidence="6">
    <location>
        <begin position="47"/>
        <end position="69"/>
    </location>
</feature>
<evidence type="ECO:0000256" key="1">
    <source>
        <dbReference type="ARBA" id="ARBA00004651"/>
    </source>
</evidence>
<name>A0A369MGY9_EGGLN</name>
<dbReference type="GO" id="GO:0005886">
    <property type="term" value="C:plasma membrane"/>
    <property type="evidence" value="ECO:0007669"/>
    <property type="project" value="UniProtKB-SubCell"/>
</dbReference>
<keyword evidence="3 6" id="KW-0812">Transmembrane</keyword>
<organism evidence="8 9">
    <name type="scientific">Eggerthella lenta</name>
    <name type="common">Eubacterium lentum</name>
    <dbReference type="NCBI Taxonomy" id="84112"/>
    <lineage>
        <taxon>Bacteria</taxon>
        <taxon>Bacillati</taxon>
        <taxon>Actinomycetota</taxon>
        <taxon>Coriobacteriia</taxon>
        <taxon>Eggerthellales</taxon>
        <taxon>Eggerthellaceae</taxon>
        <taxon>Eggerthella</taxon>
    </lineage>
</organism>
<feature type="transmembrane region" description="Helical" evidence="6">
    <location>
        <begin position="209"/>
        <end position="228"/>
    </location>
</feature>